<comment type="caution">
    <text evidence="1">The sequence shown here is derived from an EMBL/GenBank/DDBJ whole genome shotgun (WGS) entry which is preliminary data.</text>
</comment>
<evidence type="ECO:0000313" key="1">
    <source>
        <dbReference type="EMBL" id="GAI46799.1"/>
    </source>
</evidence>
<reference evidence="1" key="1">
    <citation type="journal article" date="2014" name="Front. Microbiol.">
        <title>High frequency of phylogenetically diverse reductive dehalogenase-homologous genes in deep subseafloor sedimentary metagenomes.</title>
        <authorList>
            <person name="Kawai M."/>
            <person name="Futagami T."/>
            <person name="Toyoda A."/>
            <person name="Takaki Y."/>
            <person name="Nishi S."/>
            <person name="Hori S."/>
            <person name="Arai W."/>
            <person name="Tsubouchi T."/>
            <person name="Morono Y."/>
            <person name="Uchiyama I."/>
            <person name="Ito T."/>
            <person name="Fujiyama A."/>
            <person name="Inagaki F."/>
            <person name="Takami H."/>
        </authorList>
    </citation>
    <scope>NUCLEOTIDE SEQUENCE</scope>
    <source>
        <strain evidence="1">Expedition CK06-06</strain>
    </source>
</reference>
<proteinExistence type="predicted"/>
<dbReference type="EMBL" id="BARV01042179">
    <property type="protein sequence ID" value="GAI46799.1"/>
    <property type="molecule type" value="Genomic_DNA"/>
</dbReference>
<feature type="non-terminal residue" evidence="1">
    <location>
        <position position="1"/>
    </location>
</feature>
<dbReference type="AlphaFoldDB" id="X1QU47"/>
<protein>
    <submittedName>
        <fullName evidence="1">Uncharacterized protein</fullName>
    </submittedName>
</protein>
<sequence length="68" mass="7352">LASKEVIAMFCITALAIVAMIKEIDTYIYTIAILTISGIAGYQLKAHLPEGIKKFLQKPPNNSNSPSS</sequence>
<name>X1QU47_9ZZZZ</name>
<accession>X1QU47</accession>
<organism evidence="1">
    <name type="scientific">marine sediment metagenome</name>
    <dbReference type="NCBI Taxonomy" id="412755"/>
    <lineage>
        <taxon>unclassified sequences</taxon>
        <taxon>metagenomes</taxon>
        <taxon>ecological metagenomes</taxon>
    </lineage>
</organism>
<gene>
    <name evidence="1" type="ORF">S06H3_63544</name>
</gene>